<keyword evidence="3" id="KW-0564">Palmitate</keyword>
<dbReference type="SUPFAM" id="SSF48452">
    <property type="entry name" value="TPR-like"/>
    <property type="match status" value="1"/>
</dbReference>
<keyword evidence="5" id="KW-0449">Lipoprotein</keyword>
<gene>
    <name evidence="6" type="primary">bamD</name>
    <name evidence="8" type="ORF">FPY71_05800</name>
</gene>
<dbReference type="PANTHER" id="PTHR37423">
    <property type="entry name" value="SOLUBLE LYTIC MUREIN TRANSGLYCOSYLASE-RELATED"/>
    <property type="match status" value="1"/>
</dbReference>
<comment type="function">
    <text evidence="6">Part of the outer membrane protein assembly complex, which is involved in assembly and insertion of beta-barrel proteins into the outer membrane.</text>
</comment>
<reference evidence="8 9" key="1">
    <citation type="submission" date="2019-08" db="EMBL/GenBank/DDBJ databases">
        <title>Aureimonas fodiniaquatilis sp. nov., isolated from a coal mine wastewater.</title>
        <authorList>
            <person name="Kim W."/>
        </authorList>
    </citation>
    <scope>NUCLEOTIDE SEQUENCE [LARGE SCALE GENOMIC DNA]</scope>
    <source>
        <strain evidence="8 9">CAU 1482</strain>
    </source>
</reference>
<feature type="chain" id="PRO_5023478101" description="Outer membrane protein assembly factor BamD" evidence="6">
    <location>
        <begin position="26"/>
        <end position="297"/>
    </location>
</feature>
<dbReference type="NCBIfam" id="TIGR03302">
    <property type="entry name" value="OM_YfiO"/>
    <property type="match status" value="1"/>
</dbReference>
<evidence type="ECO:0000313" key="8">
    <source>
        <dbReference type="EMBL" id="KAA0972589.1"/>
    </source>
</evidence>
<evidence type="ECO:0000256" key="4">
    <source>
        <dbReference type="ARBA" id="ARBA00023237"/>
    </source>
</evidence>
<dbReference type="InterPro" id="IPR039565">
    <property type="entry name" value="BamD-like"/>
</dbReference>
<evidence type="ECO:0000256" key="1">
    <source>
        <dbReference type="ARBA" id="ARBA00022729"/>
    </source>
</evidence>
<dbReference type="HAMAP" id="MF_00922">
    <property type="entry name" value="OM_assembly_BamD"/>
    <property type="match status" value="1"/>
</dbReference>
<comment type="caution">
    <text evidence="8">The sequence shown here is derived from an EMBL/GenBank/DDBJ whole genome shotgun (WGS) entry which is preliminary data.</text>
</comment>
<evidence type="ECO:0000313" key="9">
    <source>
        <dbReference type="Proteomes" id="UP000324738"/>
    </source>
</evidence>
<dbReference type="Proteomes" id="UP000324738">
    <property type="component" value="Unassembled WGS sequence"/>
</dbReference>
<dbReference type="CDD" id="cd15830">
    <property type="entry name" value="BamD"/>
    <property type="match status" value="1"/>
</dbReference>
<comment type="similarity">
    <text evidence="6">Belongs to the BamD family.</text>
</comment>
<keyword evidence="1 6" id="KW-0732">Signal</keyword>
<keyword evidence="2 6" id="KW-0472">Membrane</keyword>
<dbReference type="GO" id="GO:0051205">
    <property type="term" value="P:protein insertion into membrane"/>
    <property type="evidence" value="ECO:0007669"/>
    <property type="project" value="UniProtKB-UniRule"/>
</dbReference>
<organism evidence="8 9">
    <name type="scientific">Aureimonas fodinaquatilis</name>
    <dbReference type="NCBI Taxonomy" id="2565783"/>
    <lineage>
        <taxon>Bacteria</taxon>
        <taxon>Pseudomonadati</taxon>
        <taxon>Pseudomonadota</taxon>
        <taxon>Alphaproteobacteria</taxon>
        <taxon>Hyphomicrobiales</taxon>
        <taxon>Aurantimonadaceae</taxon>
        <taxon>Aureimonas</taxon>
    </lineage>
</organism>
<feature type="domain" description="Outer membrane lipoprotein BamD-like" evidence="7">
    <location>
        <begin position="50"/>
        <end position="244"/>
    </location>
</feature>
<dbReference type="InterPro" id="IPR011990">
    <property type="entry name" value="TPR-like_helical_dom_sf"/>
</dbReference>
<dbReference type="Gene3D" id="1.25.40.10">
    <property type="entry name" value="Tetratricopeptide repeat domain"/>
    <property type="match status" value="1"/>
</dbReference>
<proteinExistence type="inferred from homology"/>
<evidence type="ECO:0000259" key="7">
    <source>
        <dbReference type="Pfam" id="PF13525"/>
    </source>
</evidence>
<evidence type="ECO:0000256" key="6">
    <source>
        <dbReference type="HAMAP-Rule" id="MF_00922"/>
    </source>
</evidence>
<protein>
    <recommendedName>
        <fullName evidence="6">Outer membrane protein assembly factor BamD</fullName>
    </recommendedName>
</protein>
<evidence type="ECO:0000256" key="5">
    <source>
        <dbReference type="ARBA" id="ARBA00023288"/>
    </source>
</evidence>
<dbReference type="GO" id="GO:1990063">
    <property type="term" value="C:Bam protein complex"/>
    <property type="evidence" value="ECO:0007669"/>
    <property type="project" value="TreeGrafter"/>
</dbReference>
<comment type="subcellular location">
    <subcellularLocation>
        <location evidence="6">Cell outer membrane</location>
    </subcellularLocation>
</comment>
<dbReference type="InterPro" id="IPR017689">
    <property type="entry name" value="BamD"/>
</dbReference>
<keyword evidence="4 6" id="KW-0998">Cell outer membrane</keyword>
<keyword evidence="9" id="KW-1185">Reference proteome</keyword>
<dbReference type="AlphaFoldDB" id="A0A5B0E580"/>
<dbReference type="Pfam" id="PF13525">
    <property type="entry name" value="YfiO"/>
    <property type="match status" value="1"/>
</dbReference>
<name>A0A5B0E580_9HYPH</name>
<accession>A0A5B0E580</accession>
<sequence length="297" mass="32955" precursor="true">MRQYTPKFSRFAFKRPLAIALLAGAAILPAGCMSSKDSDIDALALASQTEPADQLYNQGLANLEAGRLKEASAKFEAIDRQHPYSEWARKALVMRAFTSYRSGDYDEAVSSARRYLSLYPGSDEAAYAQYIIGLAYFRQIPEVTRDQTDTARAAAAMQEVIDRYPDSEYVDDAQAKLRQARDQIAGKDMQIGRYYLERRDYIAAVNRFKNVVDNFSQTRHVEEALYRLVEANLAMGIQPEAQAAASVLGQNFPESPWYRDAYARLQQGGLEPRAAGPGSWFGNAARRLAGAPAAPQG</sequence>
<comment type="subunit">
    <text evidence="6">Part of the Bam complex.</text>
</comment>
<dbReference type="RefSeq" id="WP_149298442.1">
    <property type="nucleotide sequence ID" value="NZ_VTWH01000001.1"/>
</dbReference>
<feature type="signal peptide" evidence="6">
    <location>
        <begin position="1"/>
        <end position="25"/>
    </location>
</feature>
<dbReference type="PANTHER" id="PTHR37423:SF1">
    <property type="entry name" value="OUTER MEMBRANE PROTEIN ASSEMBLY FACTOR BAMD"/>
    <property type="match status" value="1"/>
</dbReference>
<evidence type="ECO:0000256" key="3">
    <source>
        <dbReference type="ARBA" id="ARBA00023139"/>
    </source>
</evidence>
<dbReference type="OrthoDB" id="9804044at2"/>
<dbReference type="EMBL" id="VTWH01000001">
    <property type="protein sequence ID" value="KAA0972589.1"/>
    <property type="molecule type" value="Genomic_DNA"/>
</dbReference>
<dbReference type="GO" id="GO:0043165">
    <property type="term" value="P:Gram-negative-bacterium-type cell outer membrane assembly"/>
    <property type="evidence" value="ECO:0007669"/>
    <property type="project" value="UniProtKB-UniRule"/>
</dbReference>
<evidence type="ECO:0000256" key="2">
    <source>
        <dbReference type="ARBA" id="ARBA00023136"/>
    </source>
</evidence>